<name>A0A8K0GAX4_IGNLU</name>
<dbReference type="Pfam" id="PF13855">
    <property type="entry name" value="LRR_8"/>
    <property type="match status" value="3"/>
</dbReference>
<accession>A0A8K0GAX4</accession>
<gene>
    <name evidence="6" type="ORF">ILUMI_08161</name>
</gene>
<evidence type="ECO:0000256" key="1">
    <source>
        <dbReference type="ARBA" id="ARBA00022614"/>
    </source>
</evidence>
<evidence type="ECO:0000313" key="6">
    <source>
        <dbReference type="EMBL" id="KAF2898020.1"/>
    </source>
</evidence>
<dbReference type="SMART" id="SM00369">
    <property type="entry name" value="LRR_TYP"/>
    <property type="match status" value="12"/>
</dbReference>
<dbReference type="PANTHER" id="PTHR24366:SF96">
    <property type="entry name" value="LEUCINE RICH REPEAT CONTAINING 53"/>
    <property type="match status" value="1"/>
</dbReference>
<keyword evidence="7" id="KW-1185">Reference proteome</keyword>
<dbReference type="OrthoDB" id="442066at2759"/>
<proteinExistence type="predicted"/>
<evidence type="ECO:0000256" key="4">
    <source>
        <dbReference type="SAM" id="MobiDB-lite"/>
    </source>
</evidence>
<dbReference type="PROSITE" id="PS51450">
    <property type="entry name" value="LRR"/>
    <property type="match status" value="2"/>
</dbReference>
<evidence type="ECO:0000256" key="3">
    <source>
        <dbReference type="SAM" id="Coils"/>
    </source>
</evidence>
<dbReference type="SMART" id="SM00365">
    <property type="entry name" value="LRR_SD22"/>
    <property type="match status" value="6"/>
</dbReference>
<feature type="signal peptide" evidence="5">
    <location>
        <begin position="1"/>
        <end position="28"/>
    </location>
</feature>
<dbReference type="EMBL" id="VTPC01003792">
    <property type="protein sequence ID" value="KAF2898020.1"/>
    <property type="molecule type" value="Genomic_DNA"/>
</dbReference>
<comment type="caution">
    <text evidence="6">The sequence shown here is derived from an EMBL/GenBank/DDBJ whole genome shotgun (WGS) entry which is preliminary data.</text>
</comment>
<evidence type="ECO:0000256" key="5">
    <source>
        <dbReference type="SAM" id="SignalP"/>
    </source>
</evidence>
<feature type="compositionally biased region" description="Polar residues" evidence="4">
    <location>
        <begin position="597"/>
        <end position="615"/>
    </location>
</feature>
<dbReference type="SUPFAM" id="SSF52058">
    <property type="entry name" value="L domain-like"/>
    <property type="match status" value="2"/>
</dbReference>
<dbReference type="FunFam" id="3.80.10.10:FF:001164">
    <property type="entry name" value="GH01279p"/>
    <property type="match status" value="1"/>
</dbReference>
<dbReference type="Proteomes" id="UP000801492">
    <property type="component" value="Unassembled WGS sequence"/>
</dbReference>
<evidence type="ECO:0000313" key="7">
    <source>
        <dbReference type="Proteomes" id="UP000801492"/>
    </source>
</evidence>
<keyword evidence="1" id="KW-0433">Leucine-rich repeat</keyword>
<organism evidence="6 7">
    <name type="scientific">Ignelater luminosus</name>
    <name type="common">Cucubano</name>
    <name type="synonym">Pyrophorus luminosus</name>
    <dbReference type="NCBI Taxonomy" id="2038154"/>
    <lineage>
        <taxon>Eukaryota</taxon>
        <taxon>Metazoa</taxon>
        <taxon>Ecdysozoa</taxon>
        <taxon>Arthropoda</taxon>
        <taxon>Hexapoda</taxon>
        <taxon>Insecta</taxon>
        <taxon>Pterygota</taxon>
        <taxon>Neoptera</taxon>
        <taxon>Endopterygota</taxon>
        <taxon>Coleoptera</taxon>
        <taxon>Polyphaga</taxon>
        <taxon>Elateriformia</taxon>
        <taxon>Elateroidea</taxon>
        <taxon>Elateridae</taxon>
        <taxon>Agrypninae</taxon>
        <taxon>Pyrophorini</taxon>
        <taxon>Ignelater</taxon>
    </lineage>
</organism>
<keyword evidence="3" id="KW-0175">Coiled coil</keyword>
<keyword evidence="5" id="KW-0732">Signal</keyword>
<dbReference type="PANTHER" id="PTHR24366">
    <property type="entry name" value="IG(IMMUNOGLOBULIN) AND LRR(LEUCINE RICH REPEAT) DOMAINS"/>
    <property type="match status" value="1"/>
</dbReference>
<dbReference type="InterPro" id="IPR001611">
    <property type="entry name" value="Leu-rich_rpt"/>
</dbReference>
<feature type="coiled-coil region" evidence="3">
    <location>
        <begin position="761"/>
        <end position="788"/>
    </location>
</feature>
<dbReference type="InterPro" id="IPR032675">
    <property type="entry name" value="LRR_dom_sf"/>
</dbReference>
<keyword evidence="2" id="KW-0677">Repeat</keyword>
<reference evidence="6" key="1">
    <citation type="submission" date="2019-08" db="EMBL/GenBank/DDBJ databases">
        <title>The genome of the North American firefly Photinus pyralis.</title>
        <authorList>
            <consortium name="Photinus pyralis genome working group"/>
            <person name="Fallon T.R."/>
            <person name="Sander Lower S.E."/>
            <person name="Weng J.-K."/>
        </authorList>
    </citation>
    <scope>NUCLEOTIDE SEQUENCE</scope>
    <source>
        <strain evidence="6">TRF0915ILg1</strain>
        <tissue evidence="6">Whole body</tissue>
    </source>
</reference>
<protein>
    <submittedName>
        <fullName evidence="6">Uncharacterized protein</fullName>
    </submittedName>
</protein>
<feature type="chain" id="PRO_5035479294" evidence="5">
    <location>
        <begin position="29"/>
        <end position="837"/>
    </location>
</feature>
<feature type="region of interest" description="Disordered" evidence="4">
    <location>
        <begin position="590"/>
        <end position="615"/>
    </location>
</feature>
<dbReference type="InterPro" id="IPR003591">
    <property type="entry name" value="Leu-rich_rpt_typical-subtyp"/>
</dbReference>
<evidence type="ECO:0000256" key="2">
    <source>
        <dbReference type="ARBA" id="ARBA00022737"/>
    </source>
</evidence>
<sequence>MISRRFVHSYRIVIMSTLLLSILGLSIGAQQCSVWKEIAPCTCRKDTSRISINCEKMSSYAEAVNILQSQFGPTDRVLLRIASSKLEDLPQRSFKELNMTIEIIQLHHDNLSELSAYSFLGLTNVNYLSLSDNNIGTVPEHILEKVPNVKTLDLGRVGIRQLTEESFKSIPYVQNVMLGGNQISQMEVTSIPQNIRQLHLGRNRIKDLNGTLTNLTDLEWIFINSNELTTLENQLPITAPRLVMIHAAQNKIEKLPQHLKTYTGLQSLFIHNNMLTSLDGVLAKLRKLERASFEHNRISVLTKEDFVETESLQCLCMGNNLITSLNNSLYPLRSLSVLNLTHNLLTEFSLQEIKGLQKLRTVDLSYNRISKLLGPTANLVEWETKLIELILNNNDLYALNGALSGLPSLMKLNLSFNKLTQISPDDLIGLDRLQVLDISHNQLTTLEETGKSVLPALNELIASYNRLTVLDHDFHGLPILCWADLSNNQIMALGRDLVSKTRCKVQDTWGTLKILLQDNPILCDAALPEIVAAMEINHTRISGVSHCGPLSEQPTTSKPNGFLGFIPENVEDMYNQPEYKVNPFYKQPAYQPIPLSNERQNNNDPSNSRSVQDTPISLNTYQAVTSLNNEPLRSLTVDENNNEMVLDKGDVNYDSSRSDQLLNVNQQNEPSNMGSHKVQTNINYLESSNPTNINQRNDLPEQELGHMHTYPLPLFEKQQTNENEQYHKSIEQKFEDKTIEQPLNEQPIVQHLDPLVQQQQLNQLASQIEELRLKVEELTVQNKILSHTMNQSSSAGIVMEDNNSKIYDDKNITPEQIAIRTLSTEKVPDRVEDLGAS</sequence>
<dbReference type="AlphaFoldDB" id="A0A8K0GAX4"/>
<dbReference type="Gene3D" id="3.80.10.10">
    <property type="entry name" value="Ribonuclease Inhibitor"/>
    <property type="match status" value="3"/>
</dbReference>